<name>A0A0B5AIX2_9BACL</name>
<dbReference type="Pfam" id="PF22725">
    <property type="entry name" value="GFO_IDH_MocA_C3"/>
    <property type="match status" value="1"/>
</dbReference>
<evidence type="ECO:0000259" key="2">
    <source>
        <dbReference type="Pfam" id="PF22725"/>
    </source>
</evidence>
<feature type="domain" description="GFO/IDH/MocA-like oxidoreductase" evidence="2">
    <location>
        <begin position="137"/>
        <end position="246"/>
    </location>
</feature>
<reference evidence="3 4" key="1">
    <citation type="submission" date="2014-08" db="EMBL/GenBank/DDBJ databases">
        <title>Complete genome of a marine bacteria Jeotgalibacillus malaysiensis.</title>
        <authorList>
            <person name="Yaakop A.S."/>
            <person name="Chan K.-G."/>
            <person name="Goh K.M."/>
        </authorList>
    </citation>
    <scope>NUCLEOTIDE SEQUENCE [LARGE SCALE GENOMIC DNA]</scope>
    <source>
        <strain evidence="3 4">D5</strain>
    </source>
</reference>
<dbReference type="InterPro" id="IPR036291">
    <property type="entry name" value="NAD(P)-bd_dom_sf"/>
</dbReference>
<feature type="domain" description="Gfo/Idh/MocA-like oxidoreductase N-terminal" evidence="1">
    <location>
        <begin position="1"/>
        <end position="118"/>
    </location>
</feature>
<dbReference type="AlphaFoldDB" id="A0A0B5AIX2"/>
<dbReference type="Pfam" id="PF01408">
    <property type="entry name" value="GFO_IDH_MocA"/>
    <property type="match status" value="1"/>
</dbReference>
<dbReference type="KEGG" id="jeo:JMA_07090"/>
<accession>A0A0B5AIX2</accession>
<dbReference type="Proteomes" id="UP000031449">
    <property type="component" value="Chromosome"/>
</dbReference>
<dbReference type="EMBL" id="CP009416">
    <property type="protein sequence ID" value="AJD90026.1"/>
    <property type="molecule type" value="Genomic_DNA"/>
</dbReference>
<dbReference type="SUPFAM" id="SSF55347">
    <property type="entry name" value="Glyceraldehyde-3-phosphate dehydrogenase-like, C-terminal domain"/>
    <property type="match status" value="1"/>
</dbReference>
<dbReference type="SUPFAM" id="SSF51735">
    <property type="entry name" value="NAD(P)-binding Rossmann-fold domains"/>
    <property type="match status" value="1"/>
</dbReference>
<dbReference type="BioCyc" id="JESP1508404:G14D9-9926-MONOMER"/>
<dbReference type="OrthoDB" id="9815825at2"/>
<dbReference type="PANTHER" id="PTHR43054">
    <property type="match status" value="1"/>
</dbReference>
<evidence type="ECO:0000313" key="3">
    <source>
        <dbReference type="EMBL" id="AJD90026.1"/>
    </source>
</evidence>
<sequence length="326" mass="35741">MRFGVTGTNWITDTFIEAALAADEASVTAVCSRKEDTALAYAEKHQLAHTYTSLEDMCKSGEIDAVYLATPNAVHHEQVMTCLEQGIPVLCEKPLTATKALAEKMIEASNKHQVLLMEAMKSTVMPNFQCVKELLPEIGTIRQVRFQYGQYSSRYDKFKAGEILNAFKPDMANGSLMDLGVYTLYPIISLFGTPDAVQSDSTVLHTGVDGQGAVLLSYEGMNVTTGYSKIADSYLPSEIAGEKGAIHIDHISSPGKVTLLTRDGSTDHTVEQSKPSMSYEIEEFIKAARAGKIESEINTHEISLQTVTLMEEIRKQQGIVYPIDGE</sequence>
<evidence type="ECO:0000259" key="1">
    <source>
        <dbReference type="Pfam" id="PF01408"/>
    </source>
</evidence>
<organism evidence="3 4">
    <name type="scientific">Jeotgalibacillus malaysiensis</name>
    <dbReference type="NCBI Taxonomy" id="1508404"/>
    <lineage>
        <taxon>Bacteria</taxon>
        <taxon>Bacillati</taxon>
        <taxon>Bacillota</taxon>
        <taxon>Bacilli</taxon>
        <taxon>Bacillales</taxon>
        <taxon>Caryophanaceae</taxon>
        <taxon>Jeotgalibacillus</taxon>
    </lineage>
</organism>
<dbReference type="STRING" id="1508404.JMA_07090"/>
<dbReference type="InterPro" id="IPR000683">
    <property type="entry name" value="Gfo/Idh/MocA-like_OxRdtase_N"/>
</dbReference>
<dbReference type="GO" id="GO:0000166">
    <property type="term" value="F:nucleotide binding"/>
    <property type="evidence" value="ECO:0007669"/>
    <property type="project" value="InterPro"/>
</dbReference>
<gene>
    <name evidence="3" type="ORF">JMA_07090</name>
</gene>
<keyword evidence="4" id="KW-1185">Reference proteome</keyword>
<dbReference type="HOGENOM" id="CLU_023194_7_0_9"/>
<dbReference type="Gene3D" id="3.40.50.720">
    <property type="entry name" value="NAD(P)-binding Rossmann-like Domain"/>
    <property type="match status" value="1"/>
</dbReference>
<dbReference type="Gene3D" id="3.30.360.10">
    <property type="entry name" value="Dihydrodipicolinate Reductase, domain 2"/>
    <property type="match status" value="1"/>
</dbReference>
<evidence type="ECO:0000313" key="4">
    <source>
        <dbReference type="Proteomes" id="UP000031449"/>
    </source>
</evidence>
<dbReference type="PANTHER" id="PTHR43054:SF1">
    <property type="entry name" value="SCYLLO-INOSITOL 2-DEHYDROGENASE (NADP(+)) IOLU"/>
    <property type="match status" value="1"/>
</dbReference>
<protein>
    <submittedName>
        <fullName evidence="3">Oxidoreductase</fullName>
    </submittedName>
</protein>
<dbReference type="InterPro" id="IPR055170">
    <property type="entry name" value="GFO_IDH_MocA-like_dom"/>
</dbReference>
<proteinExistence type="predicted"/>